<keyword evidence="1" id="KW-1133">Transmembrane helix</keyword>
<evidence type="ECO:0000313" key="2">
    <source>
        <dbReference type="EMBL" id="KKM86952.1"/>
    </source>
</evidence>
<protein>
    <submittedName>
        <fullName evidence="2">Uncharacterized protein</fullName>
    </submittedName>
</protein>
<feature type="transmembrane region" description="Helical" evidence="1">
    <location>
        <begin position="14"/>
        <end position="33"/>
    </location>
</feature>
<gene>
    <name evidence="2" type="ORF">LCGC14_1273850</name>
</gene>
<feature type="transmembrane region" description="Helical" evidence="1">
    <location>
        <begin position="45"/>
        <end position="63"/>
    </location>
</feature>
<name>A0A0F9P0D6_9ZZZZ</name>
<keyword evidence="1" id="KW-0812">Transmembrane</keyword>
<proteinExistence type="predicted"/>
<dbReference type="EMBL" id="LAZR01007176">
    <property type="protein sequence ID" value="KKM86952.1"/>
    <property type="molecule type" value="Genomic_DNA"/>
</dbReference>
<reference evidence="2" key="1">
    <citation type="journal article" date="2015" name="Nature">
        <title>Complex archaea that bridge the gap between prokaryotes and eukaryotes.</title>
        <authorList>
            <person name="Spang A."/>
            <person name="Saw J.H."/>
            <person name="Jorgensen S.L."/>
            <person name="Zaremba-Niedzwiedzka K."/>
            <person name="Martijn J."/>
            <person name="Lind A.E."/>
            <person name="van Eijk R."/>
            <person name="Schleper C."/>
            <person name="Guy L."/>
            <person name="Ettema T.J."/>
        </authorList>
    </citation>
    <scope>NUCLEOTIDE SEQUENCE</scope>
</reference>
<comment type="caution">
    <text evidence="2">The sequence shown here is derived from an EMBL/GenBank/DDBJ whole genome shotgun (WGS) entry which is preliminary data.</text>
</comment>
<sequence length="86" mass="9819">MLDNKSLKTMMRQLCLFGGCIGCEAHIMVYIIMSLTIDPTHFGRWVVLSMCIIGILVSYKFILMTLNKIDKAYENALKKPNKDKTC</sequence>
<evidence type="ECO:0000256" key="1">
    <source>
        <dbReference type="SAM" id="Phobius"/>
    </source>
</evidence>
<dbReference type="AlphaFoldDB" id="A0A0F9P0D6"/>
<accession>A0A0F9P0D6</accession>
<organism evidence="2">
    <name type="scientific">marine sediment metagenome</name>
    <dbReference type="NCBI Taxonomy" id="412755"/>
    <lineage>
        <taxon>unclassified sequences</taxon>
        <taxon>metagenomes</taxon>
        <taxon>ecological metagenomes</taxon>
    </lineage>
</organism>
<keyword evidence="1" id="KW-0472">Membrane</keyword>